<feature type="non-terminal residue" evidence="1">
    <location>
        <position position="924"/>
    </location>
</feature>
<dbReference type="Proteomes" id="UP001203423">
    <property type="component" value="Unassembled WGS sequence"/>
</dbReference>
<proteinExistence type="predicted"/>
<gene>
    <name evidence="1" type="ORF">L2764_26425</name>
</gene>
<protein>
    <submittedName>
        <fullName evidence="1">Uncharacterized protein</fullName>
    </submittedName>
</protein>
<dbReference type="EMBL" id="JAKIKS010000242">
    <property type="protein sequence ID" value="MCL1127894.1"/>
    <property type="molecule type" value="Genomic_DNA"/>
</dbReference>
<evidence type="ECO:0000313" key="2">
    <source>
        <dbReference type="Proteomes" id="UP001203423"/>
    </source>
</evidence>
<organism evidence="1 2">
    <name type="scientific">Shewanella surugensis</name>
    <dbReference type="NCBI Taxonomy" id="212020"/>
    <lineage>
        <taxon>Bacteria</taxon>
        <taxon>Pseudomonadati</taxon>
        <taxon>Pseudomonadota</taxon>
        <taxon>Gammaproteobacteria</taxon>
        <taxon>Alteromonadales</taxon>
        <taxon>Shewanellaceae</taxon>
        <taxon>Shewanella</taxon>
    </lineage>
</organism>
<accession>A0ABT0LJK6</accession>
<comment type="caution">
    <text evidence="1">The sequence shown here is derived from an EMBL/GenBank/DDBJ whole genome shotgun (WGS) entry which is preliminary data.</text>
</comment>
<dbReference type="RefSeq" id="WP_248943321.1">
    <property type="nucleotide sequence ID" value="NZ_JAKIKS010000242.1"/>
</dbReference>
<name>A0ABT0LJK6_9GAMM</name>
<evidence type="ECO:0000313" key="1">
    <source>
        <dbReference type="EMBL" id="MCL1127894.1"/>
    </source>
</evidence>
<sequence>MMNLNEIGAAISSAWSSVGTAISNFFSRVFPCSSSDVTTEAAQSPLINVNEQSGFNIETDPPESVLATMMSDGRDEESLLQQEHSQQRIGTLLTGQSESLVQQSSVNELTSATVIEVQAAEIEEIDPQTVRAEALAAALTDLMSDDTQQASAIERMDAKLADKELIEVGSFALWCDTEGLSNLSCFSAFSDPNFSPEDMQPFLGFFNDETIVGHFPEDSVFSNGDLTPAVKGFHLAGCYRDILTDIENEARLSAHNNENSLAAVPHAVIGGNQLQQQHQAAFDPDSVSFKDDSYSLVEKLAEKLVDKGAISHKEVFIAWCQNQEMNNEYFYDSWLDPDERVENFEFGFDGFPFEVGVTQESAVKAMADSYLGVLNSRNLFNLKETISLFPDIMPGTVGKRNQAIMMMGLSINREGGNTDVALKRDVKIACDAALQSISEQHLAGLHPSGSPVAVRMDAVEDTATVRDLLNDFKAKVNLAMEIKSFHASFLSVNSQYEGLRPDLSVNGAGPHQININDNGNVELKLGNYGAAFTLFCAKNGPASGNNEQRRFAIGQGGLSADGANGVKMVMSPAEFNVLAKKMHKAEGLFSDLTNSLKDAGLSGITTEPSKISSAAFEYRDNGYQAESTAKSRILYSGVPIHLFDITRLKCEGQENVDHMNRIYDQLELKDRYGDAKTLTGTPTQGRSNLPMAHSQKLFEYFKGVECATEIGNQAIYHAVEVSIPVTLQQAITALHNETYLPEVQIEQAIREAVGGQLNANTPINLQQHVEAIAAGLNITSNDVTNAVKAGVSVTAAVAVNTLNGQFGQFSELQQRQAIKMAMNLPVESPLAEDVDISFADVMKAASILCFQQSVKEDRQISFEQACHILIENGNRQFQSKNQHAHVSPERLMATMHDHVNGRPQVTFYELKQVAKNLARTLHLN</sequence>
<keyword evidence="2" id="KW-1185">Reference proteome</keyword>
<reference evidence="1 2" key="1">
    <citation type="submission" date="2022-01" db="EMBL/GenBank/DDBJ databases">
        <title>Whole genome-based taxonomy of the Shewanellaceae.</title>
        <authorList>
            <person name="Martin-Rodriguez A.J."/>
        </authorList>
    </citation>
    <scope>NUCLEOTIDE SEQUENCE [LARGE SCALE GENOMIC DNA]</scope>
    <source>
        <strain evidence="1 2">DSM 17177</strain>
    </source>
</reference>